<dbReference type="SUPFAM" id="SSF111283">
    <property type="entry name" value="Putative modulator of DNA gyrase, PmbA/TldD"/>
    <property type="match status" value="1"/>
</dbReference>
<feature type="domain" description="Metalloprotease TldD/E C-terminal" evidence="6">
    <location>
        <begin position="216"/>
        <end position="442"/>
    </location>
</feature>
<evidence type="ECO:0000259" key="7">
    <source>
        <dbReference type="Pfam" id="PF19290"/>
    </source>
</evidence>
<dbReference type="InterPro" id="IPR045570">
    <property type="entry name" value="Metalloprtase-TldD/E_cen_dom"/>
</dbReference>
<dbReference type="GO" id="GO:0008237">
    <property type="term" value="F:metallopeptidase activity"/>
    <property type="evidence" value="ECO:0007669"/>
    <property type="project" value="UniProtKB-KW"/>
</dbReference>
<dbReference type="InterPro" id="IPR002510">
    <property type="entry name" value="Metalloprtase-TldD/E_N"/>
</dbReference>
<evidence type="ECO:0000259" key="5">
    <source>
        <dbReference type="Pfam" id="PF01523"/>
    </source>
</evidence>
<feature type="domain" description="Metalloprotease TldD/E central" evidence="7">
    <location>
        <begin position="110"/>
        <end position="187"/>
    </location>
</feature>
<reference evidence="8" key="1">
    <citation type="journal article" date="2020" name="mSystems">
        <title>Genome- and Community-Level Interaction Insights into Carbon Utilization and Element Cycling Functions of Hydrothermarchaeota in Hydrothermal Sediment.</title>
        <authorList>
            <person name="Zhou Z."/>
            <person name="Liu Y."/>
            <person name="Xu W."/>
            <person name="Pan J."/>
            <person name="Luo Z.H."/>
            <person name="Li M."/>
        </authorList>
    </citation>
    <scope>NUCLEOTIDE SEQUENCE [LARGE SCALE GENOMIC DNA]</scope>
    <source>
        <strain evidence="8">HyVt-185</strain>
    </source>
</reference>
<evidence type="ECO:0000256" key="4">
    <source>
        <dbReference type="ARBA" id="ARBA00023049"/>
    </source>
</evidence>
<dbReference type="AlphaFoldDB" id="A0A7C1B4C2"/>
<evidence type="ECO:0000313" key="8">
    <source>
        <dbReference type="EMBL" id="HDM36799.1"/>
    </source>
</evidence>
<feature type="domain" description="Metalloprotease TldD/E N-terminal" evidence="5">
    <location>
        <begin position="23"/>
        <end position="62"/>
    </location>
</feature>
<dbReference type="InterPro" id="IPR036059">
    <property type="entry name" value="TldD/PmbA_sf"/>
</dbReference>
<dbReference type="PANTHER" id="PTHR30624">
    <property type="entry name" value="UNCHARACTERIZED PROTEIN TLDD AND PMBA"/>
    <property type="match status" value="1"/>
</dbReference>
<gene>
    <name evidence="8" type="ORF">ENG09_06115</name>
</gene>
<dbReference type="GO" id="GO:0005829">
    <property type="term" value="C:cytosol"/>
    <property type="evidence" value="ECO:0007669"/>
    <property type="project" value="TreeGrafter"/>
</dbReference>
<dbReference type="Proteomes" id="UP000885863">
    <property type="component" value="Unassembled WGS sequence"/>
</dbReference>
<keyword evidence="3" id="KW-0378">Hydrolase</keyword>
<proteinExistence type="inferred from homology"/>
<evidence type="ECO:0000256" key="3">
    <source>
        <dbReference type="ARBA" id="ARBA00022801"/>
    </source>
</evidence>
<dbReference type="InterPro" id="IPR035068">
    <property type="entry name" value="TldD/PmbA_N"/>
</dbReference>
<dbReference type="InterPro" id="IPR045569">
    <property type="entry name" value="Metalloprtase-TldD/E_C"/>
</dbReference>
<dbReference type="Pfam" id="PF19289">
    <property type="entry name" value="PmbA_TldD_3rd"/>
    <property type="match status" value="1"/>
</dbReference>
<evidence type="ECO:0000259" key="6">
    <source>
        <dbReference type="Pfam" id="PF19289"/>
    </source>
</evidence>
<dbReference type="InterPro" id="IPR051463">
    <property type="entry name" value="Peptidase_U62_metallo"/>
</dbReference>
<keyword evidence="2" id="KW-0645">Protease</keyword>
<name>A0A7C1B4C2_9EURY</name>
<protein>
    <submittedName>
        <fullName evidence="8">TldD/PmbA family protein</fullName>
    </submittedName>
</protein>
<dbReference type="Gene3D" id="3.30.2290.10">
    <property type="entry name" value="PmbA/TldD superfamily"/>
    <property type="match status" value="1"/>
</dbReference>
<evidence type="ECO:0000256" key="2">
    <source>
        <dbReference type="ARBA" id="ARBA00022670"/>
    </source>
</evidence>
<dbReference type="EMBL" id="DQZR01000255">
    <property type="protein sequence ID" value="HDM36799.1"/>
    <property type="molecule type" value="Genomic_DNA"/>
</dbReference>
<dbReference type="PANTHER" id="PTHR30624:SF0">
    <property type="entry name" value="METALLOPROTEASE SLR0863"/>
    <property type="match status" value="1"/>
</dbReference>
<keyword evidence="4" id="KW-0482">Metalloprotease</keyword>
<accession>A0A7C1B4C2</accession>
<dbReference type="Pfam" id="PF19290">
    <property type="entry name" value="PmbA_TldD_2nd"/>
    <property type="match status" value="1"/>
</dbReference>
<comment type="similarity">
    <text evidence="1">Belongs to the peptidase U62 family.</text>
</comment>
<evidence type="ECO:0000256" key="1">
    <source>
        <dbReference type="ARBA" id="ARBA00005836"/>
    </source>
</evidence>
<sequence length="445" mass="49153">MMVGDETEYLHRIIETVSADYLEVRLQKSSGERIRYTNGRVEGIHNFQVGDIAVRALKNGSWMILHRSDLREGVLRDLPSIILRSMEGLPEGDARVAGSEPCMMKKEIKGRDVSLEEKIEFLEDLQSSIMEDFLIWSSTILYSEVTVFRRIITSEGGDLTEKIPFSLFRSTISTKRSSYSGSFGFSGEVNGAVLKEGIERMHTATISQLRGRMVKPGRYDVILAPSLTGLFIEEVVGHPAEGDFIAEGKSHLKGVIGEQIAPDSVTVLDAPVEGSFGLMFFDDEGVPARRKEIVKEGVLTGYIHSRESAALLGDEPNGGGRGEIGKLQAPRLSTIYMERGDFEMDELLEVPYGIYADGAAGGYLSMLDQRFEINAQEAYIIENGEFKQPLMGISIRGRVDEALMKIDAVGKDFSIVNAGFDDKRGQVVPVSRGGPSIRILDVWVE</sequence>
<organism evidence="8">
    <name type="scientific">Candidatus Syntropharchaeum butanivorans</name>
    <dbReference type="NCBI Taxonomy" id="1839936"/>
    <lineage>
        <taxon>Archaea</taxon>
        <taxon>Methanobacteriati</taxon>
        <taxon>Methanobacteriota</taxon>
        <taxon>Stenosarchaea group</taxon>
        <taxon>Methanomicrobia</taxon>
        <taxon>Methanosarcinales</taxon>
        <taxon>ANME-2 cluster</taxon>
        <taxon>Candidatus Syntropharchaeum</taxon>
    </lineage>
</organism>
<dbReference type="Pfam" id="PF01523">
    <property type="entry name" value="PmbA_TldD_1st"/>
    <property type="match status" value="1"/>
</dbReference>
<dbReference type="GO" id="GO:0006508">
    <property type="term" value="P:proteolysis"/>
    <property type="evidence" value="ECO:0007669"/>
    <property type="project" value="UniProtKB-KW"/>
</dbReference>
<comment type="caution">
    <text evidence="8">The sequence shown here is derived from an EMBL/GenBank/DDBJ whole genome shotgun (WGS) entry which is preliminary data.</text>
</comment>